<sequence length="267" mass="31182">MEMKVLPAYVRTLLVIYGKRLLNAVPLFRGKKYVAFALLGRARTGSTLLHTYLNNHTRVLSLDEFLHPSRTQHLGPEQLLDYLHTTGLKPYSPVIKAVGFKLFYGWQQESFQKPIWEVFQQDASLKVIHLKRRNHLRSLVSLKIAQKNQKWSKPLLDVPEAASAKAIFLTPQECLRHFTVMEEEEAVFDAFFAKQAKLEVFYEELVQRPQEVLHRVQDFLGVKRERLETLLARQNPEPLAELIQNFAELKAYFQETNYHSFFLEEEA</sequence>
<feature type="domain" description="Sulfotransferase" evidence="1">
    <location>
        <begin position="122"/>
        <end position="232"/>
    </location>
</feature>
<dbReference type="AlphaFoldDB" id="A0A5M8Q5Z5"/>
<evidence type="ECO:0000313" key="2">
    <source>
        <dbReference type="EMBL" id="KAA6430753.1"/>
    </source>
</evidence>
<dbReference type="PANTHER" id="PTHR32175:SF26">
    <property type="entry name" value="PROTEIN, PUTATIVE, EXPRESSED-RELATED"/>
    <property type="match status" value="1"/>
</dbReference>
<name>A0A5M8Q5Z5_9BACT</name>
<dbReference type="Proteomes" id="UP001570846">
    <property type="component" value="Unassembled WGS sequence"/>
</dbReference>
<dbReference type="SUPFAM" id="SSF52540">
    <property type="entry name" value="P-loop containing nucleoside triphosphate hydrolases"/>
    <property type="match status" value="1"/>
</dbReference>
<dbReference type="RefSeq" id="WP_149100410.1">
    <property type="nucleotide sequence ID" value="NZ_BMMG01000008.1"/>
</dbReference>
<dbReference type="OrthoDB" id="892919at2"/>
<dbReference type="PANTHER" id="PTHR32175">
    <property type="entry name" value="PROTEIN, PUTATIVE, EXPRESSED-RELATED"/>
    <property type="match status" value="1"/>
</dbReference>
<dbReference type="InterPro" id="IPR000863">
    <property type="entry name" value="Sulfotransferase_dom"/>
</dbReference>
<evidence type="ECO:0000313" key="5">
    <source>
        <dbReference type="Proteomes" id="UP001570846"/>
    </source>
</evidence>
<dbReference type="Pfam" id="PF00685">
    <property type="entry name" value="Sulfotransfer_1"/>
    <property type="match status" value="1"/>
</dbReference>
<accession>A0A5M8Q5Z5</accession>
<dbReference type="Gene3D" id="3.40.50.300">
    <property type="entry name" value="P-loop containing nucleotide triphosphate hydrolases"/>
    <property type="match status" value="1"/>
</dbReference>
<evidence type="ECO:0000313" key="4">
    <source>
        <dbReference type="Proteomes" id="UP000323866"/>
    </source>
</evidence>
<evidence type="ECO:0000259" key="1">
    <source>
        <dbReference type="Pfam" id="PF00685"/>
    </source>
</evidence>
<organism evidence="2 4">
    <name type="scientific">Rufibacter glacialis</name>
    <dbReference type="NCBI Taxonomy" id="1259555"/>
    <lineage>
        <taxon>Bacteria</taxon>
        <taxon>Pseudomonadati</taxon>
        <taxon>Bacteroidota</taxon>
        <taxon>Cytophagia</taxon>
        <taxon>Cytophagales</taxon>
        <taxon>Hymenobacteraceae</taxon>
        <taxon>Rufibacter</taxon>
    </lineage>
</organism>
<reference evidence="2 4" key="1">
    <citation type="submission" date="2019-07" db="EMBL/GenBank/DDBJ databases">
        <authorList>
            <person name="Qu J.-H."/>
        </authorList>
    </citation>
    <scope>NUCLEOTIDE SEQUENCE [LARGE SCALE GENOMIC DNA]</scope>
    <source>
        <strain evidence="2 4">MDT1-10-3</strain>
    </source>
</reference>
<dbReference type="Proteomes" id="UP000323866">
    <property type="component" value="Unassembled WGS sequence"/>
</dbReference>
<proteinExistence type="predicted"/>
<keyword evidence="5" id="KW-1185">Reference proteome</keyword>
<comment type="caution">
    <text evidence="2">The sequence shown here is derived from an EMBL/GenBank/DDBJ whole genome shotgun (WGS) entry which is preliminary data.</text>
</comment>
<gene>
    <name evidence="3" type="ORF">ACD591_18080</name>
    <name evidence="2" type="ORF">FOE74_20000</name>
</gene>
<protein>
    <submittedName>
        <fullName evidence="2 3">Sulfotransferase</fullName>
    </submittedName>
</protein>
<dbReference type="EMBL" id="VKKZ01000025">
    <property type="protein sequence ID" value="KAA6430753.1"/>
    <property type="molecule type" value="Genomic_DNA"/>
</dbReference>
<reference evidence="2 4" key="2">
    <citation type="submission" date="2019-09" db="EMBL/GenBank/DDBJ databases">
        <title>A bacterium isolated from glacier soil.</title>
        <authorList>
            <person name="Liu Q."/>
        </authorList>
    </citation>
    <scope>NUCLEOTIDE SEQUENCE [LARGE SCALE GENOMIC DNA]</scope>
    <source>
        <strain evidence="2 4">MDT1-10-3</strain>
    </source>
</reference>
<dbReference type="EMBL" id="JBGOGF010000011">
    <property type="protein sequence ID" value="MFA1773215.1"/>
    <property type="molecule type" value="Genomic_DNA"/>
</dbReference>
<evidence type="ECO:0000313" key="3">
    <source>
        <dbReference type="EMBL" id="MFA1773215.1"/>
    </source>
</evidence>
<reference evidence="3 5" key="3">
    <citation type="submission" date="2024-08" db="EMBL/GenBank/DDBJ databases">
        <authorList>
            <person name="Wei W."/>
        </authorList>
    </citation>
    <scope>NUCLEOTIDE SEQUENCE [LARGE SCALE GENOMIC DNA]</scope>
    <source>
        <strain evidence="3 5">XU2</strain>
    </source>
</reference>
<dbReference type="GO" id="GO:0008146">
    <property type="term" value="F:sulfotransferase activity"/>
    <property type="evidence" value="ECO:0007669"/>
    <property type="project" value="InterPro"/>
</dbReference>
<dbReference type="InterPro" id="IPR052796">
    <property type="entry name" value="Nod_factor_sulfotransferase"/>
</dbReference>
<keyword evidence="2" id="KW-0808">Transferase</keyword>
<dbReference type="InterPro" id="IPR027417">
    <property type="entry name" value="P-loop_NTPase"/>
</dbReference>